<comment type="pathway">
    <text evidence="2">Amino-acid biosynthesis; L-cysteine biosynthesis; L-cysteine from L-homocysteine and L-serine: step 2/2.</text>
</comment>
<comment type="cofactor">
    <cofactor evidence="1 9">
        <name>pyridoxal 5'-phosphate</name>
        <dbReference type="ChEBI" id="CHEBI:597326"/>
    </cofactor>
</comment>
<dbReference type="PANTHER" id="PTHR11808">
    <property type="entry name" value="TRANS-SULFURATION ENZYME FAMILY MEMBER"/>
    <property type="match status" value="1"/>
</dbReference>
<evidence type="ECO:0000256" key="8">
    <source>
        <dbReference type="PIRSR" id="PIRSR001434-2"/>
    </source>
</evidence>
<dbReference type="PIRSF" id="PIRSF001434">
    <property type="entry name" value="CGS"/>
    <property type="match status" value="1"/>
</dbReference>
<name>A0A397ACP8_APHAT</name>
<evidence type="ECO:0000256" key="7">
    <source>
        <dbReference type="ARBA" id="ARBA00029853"/>
    </source>
</evidence>
<evidence type="ECO:0000313" key="10">
    <source>
        <dbReference type="EMBL" id="RHY05372.1"/>
    </source>
</evidence>
<feature type="modified residue" description="N6-(pyridoxal phosphate)lysine" evidence="8">
    <location>
        <position position="243"/>
    </location>
</feature>
<dbReference type="VEuPathDB" id="FungiDB:H257_00396"/>
<evidence type="ECO:0000313" key="11">
    <source>
        <dbReference type="EMBL" id="RHY72264.1"/>
    </source>
</evidence>
<dbReference type="Proteomes" id="UP000265716">
    <property type="component" value="Unassembled WGS sequence"/>
</dbReference>
<evidence type="ECO:0000256" key="9">
    <source>
        <dbReference type="RuleBase" id="RU362118"/>
    </source>
</evidence>
<dbReference type="EMBL" id="QUSZ01006548">
    <property type="protein sequence ID" value="RHY05372.1"/>
    <property type="molecule type" value="Genomic_DNA"/>
</dbReference>
<dbReference type="GO" id="GO:0005737">
    <property type="term" value="C:cytoplasm"/>
    <property type="evidence" value="ECO:0007669"/>
    <property type="project" value="TreeGrafter"/>
</dbReference>
<dbReference type="AlphaFoldDB" id="A0A397ACP8"/>
<dbReference type="EMBL" id="QUTC01002953">
    <property type="protein sequence ID" value="RHY72264.1"/>
    <property type="molecule type" value="Genomic_DNA"/>
</dbReference>
<evidence type="ECO:0000256" key="6">
    <source>
        <dbReference type="ARBA" id="ARBA00023192"/>
    </source>
</evidence>
<evidence type="ECO:0000313" key="12">
    <source>
        <dbReference type="Proteomes" id="UP000265427"/>
    </source>
</evidence>
<evidence type="ECO:0000256" key="2">
    <source>
        <dbReference type="ARBA" id="ARBA00005038"/>
    </source>
</evidence>
<dbReference type="Gene3D" id="3.40.640.10">
    <property type="entry name" value="Type I PLP-dependent aspartate aminotransferase-like (Major domain)"/>
    <property type="match status" value="1"/>
</dbReference>
<dbReference type="Proteomes" id="UP000265427">
    <property type="component" value="Unassembled WGS sequence"/>
</dbReference>
<keyword evidence="5 8" id="KW-0663">Pyridoxal phosphate</keyword>
<accession>A0A397ACP8</accession>
<dbReference type="GO" id="GO:0004123">
    <property type="term" value="F:cystathionine gamma-lyase activity"/>
    <property type="evidence" value="ECO:0007669"/>
    <property type="project" value="TreeGrafter"/>
</dbReference>
<dbReference type="GO" id="GO:0019346">
    <property type="term" value="P:transsulfuration"/>
    <property type="evidence" value="ECO:0007669"/>
    <property type="project" value="InterPro"/>
</dbReference>
<dbReference type="GO" id="GO:0030170">
    <property type="term" value="F:pyridoxal phosphate binding"/>
    <property type="evidence" value="ECO:0007669"/>
    <property type="project" value="InterPro"/>
</dbReference>
<evidence type="ECO:0000256" key="5">
    <source>
        <dbReference type="ARBA" id="ARBA00022898"/>
    </source>
</evidence>
<dbReference type="PANTHER" id="PTHR11808:SF15">
    <property type="entry name" value="CYSTATHIONINE GAMMA-LYASE"/>
    <property type="match status" value="1"/>
</dbReference>
<dbReference type="InterPro" id="IPR015422">
    <property type="entry name" value="PyrdxlP-dep_Trfase_small"/>
</dbReference>
<organism evidence="10 12">
    <name type="scientific">Aphanomyces astaci</name>
    <name type="common">Crayfish plague agent</name>
    <dbReference type="NCBI Taxonomy" id="112090"/>
    <lineage>
        <taxon>Eukaryota</taxon>
        <taxon>Sar</taxon>
        <taxon>Stramenopiles</taxon>
        <taxon>Oomycota</taxon>
        <taxon>Saprolegniomycetes</taxon>
        <taxon>Saprolegniales</taxon>
        <taxon>Verrucalvaceae</taxon>
        <taxon>Aphanomyces</taxon>
    </lineage>
</organism>
<keyword evidence="6" id="KW-0028">Amino-acid biosynthesis</keyword>
<evidence type="ECO:0000256" key="3">
    <source>
        <dbReference type="ARBA" id="ARBA00009077"/>
    </source>
</evidence>
<evidence type="ECO:0000313" key="13">
    <source>
        <dbReference type="Proteomes" id="UP000265716"/>
    </source>
</evidence>
<dbReference type="SUPFAM" id="SSF53383">
    <property type="entry name" value="PLP-dependent transferases"/>
    <property type="match status" value="1"/>
</dbReference>
<dbReference type="Gene3D" id="3.90.1150.10">
    <property type="entry name" value="Aspartate Aminotransferase, domain 1"/>
    <property type="match status" value="1"/>
</dbReference>
<sequence>MRLRLGQGTVVDALSSRRVLKAANCRSFTAKSWLPSALSQELPGHEWAPETVTAQGLGWVDKNTTAISPPIHVSSTFQRDADNQYRSGRMYARADNPAFDQPESVINTLEGGEDTIVFASGMAAATAVFLALKPGDHVLVPKVMYWSLRNWLTTYAVSWGLEVELVDMTNSEAIATALRPGQTRLVWVETPSNPLWTVTDIAATAALAHAAGALLAVDSTAATPVLTKPLAFGADIVMHSATKYLNGHSDIIAGSLTTRSVDNEHWQRVRHVRSSVGGTLGSFEAWLLLRGLRTLHLRVRAATASAQTIAEHFNTHSLVEAVLYPGLPHCQGHEIATRQMQGGYGGMLSIRVKGGEAAAVAVAAHTTLWKRATSLGGTESLIEHRASVEGVESPAPVDLLRLSVGIEAVDDLIHDLKTALKVAHNLNA</sequence>
<dbReference type="EC" id="4.4.1.1" evidence="4"/>
<dbReference type="InterPro" id="IPR015421">
    <property type="entry name" value="PyrdxlP-dep_Trfase_major"/>
</dbReference>
<dbReference type="PROSITE" id="PS00868">
    <property type="entry name" value="CYS_MET_METAB_PP"/>
    <property type="match status" value="1"/>
</dbReference>
<dbReference type="Pfam" id="PF01053">
    <property type="entry name" value="Cys_Met_Meta_PP"/>
    <property type="match status" value="1"/>
</dbReference>
<dbReference type="InterPro" id="IPR015424">
    <property type="entry name" value="PyrdxlP-dep_Trfase"/>
</dbReference>
<proteinExistence type="inferred from homology"/>
<keyword evidence="6" id="KW-0198">Cysteine biosynthesis</keyword>
<protein>
    <recommendedName>
        <fullName evidence="4">cystathionine gamma-lyase</fullName>
        <ecNumber evidence="4">4.4.1.1</ecNumber>
    </recommendedName>
    <alternativeName>
        <fullName evidence="7">Gamma-cystathionase</fullName>
    </alternativeName>
</protein>
<evidence type="ECO:0000256" key="4">
    <source>
        <dbReference type="ARBA" id="ARBA00012085"/>
    </source>
</evidence>
<gene>
    <name evidence="10" type="ORF">DYB36_001616</name>
    <name evidence="11" type="ORF">DYB38_001140</name>
</gene>
<comment type="caution">
    <text evidence="10">The sequence shown here is derived from an EMBL/GenBank/DDBJ whole genome shotgun (WGS) entry which is preliminary data.</text>
</comment>
<comment type="similarity">
    <text evidence="3 9">Belongs to the trans-sulfuration enzymes family.</text>
</comment>
<dbReference type="InterPro" id="IPR000277">
    <property type="entry name" value="Cys/Met-Metab_PyrdxlP-dep_enz"/>
</dbReference>
<reference evidence="12 13" key="1">
    <citation type="submission" date="2018-08" db="EMBL/GenBank/DDBJ databases">
        <title>Aphanomyces genome sequencing and annotation.</title>
        <authorList>
            <person name="Minardi D."/>
            <person name="Oidtmann B."/>
            <person name="Van Der Giezen M."/>
            <person name="Studholme D.J."/>
        </authorList>
    </citation>
    <scope>NUCLEOTIDE SEQUENCE [LARGE SCALE GENOMIC DNA]</scope>
    <source>
        <strain evidence="10 12">Kv</strain>
        <strain evidence="11 13">SA</strain>
    </source>
</reference>
<dbReference type="FunFam" id="3.40.640.10:FF:000046">
    <property type="entry name" value="Cystathionine gamma-lyase"/>
    <property type="match status" value="1"/>
</dbReference>
<dbReference type="InterPro" id="IPR054542">
    <property type="entry name" value="Cys_met_metab_PP"/>
</dbReference>
<dbReference type="GO" id="GO:0019343">
    <property type="term" value="P:cysteine biosynthetic process via cystathionine"/>
    <property type="evidence" value="ECO:0007669"/>
    <property type="project" value="TreeGrafter"/>
</dbReference>
<evidence type="ECO:0000256" key="1">
    <source>
        <dbReference type="ARBA" id="ARBA00001933"/>
    </source>
</evidence>